<reference evidence="4 5" key="1">
    <citation type="submission" date="2019-10" db="EMBL/GenBank/DDBJ databases">
        <authorList>
            <person name="Palmer J.M."/>
        </authorList>
    </citation>
    <scope>NUCLEOTIDE SEQUENCE [LARGE SCALE GENOMIC DNA]</scope>
    <source>
        <strain evidence="4 5">TWF694</strain>
    </source>
</reference>
<gene>
    <name evidence="4" type="ORF">TWF694_007663</name>
</gene>
<evidence type="ECO:0000313" key="4">
    <source>
        <dbReference type="EMBL" id="KAK6541886.1"/>
    </source>
</evidence>
<dbReference type="AlphaFoldDB" id="A0AAV9XJW8"/>
<dbReference type="InterPro" id="IPR054293">
    <property type="entry name" value="DUF7029"/>
</dbReference>
<organism evidence="4 5">
    <name type="scientific">Orbilia ellipsospora</name>
    <dbReference type="NCBI Taxonomy" id="2528407"/>
    <lineage>
        <taxon>Eukaryota</taxon>
        <taxon>Fungi</taxon>
        <taxon>Dikarya</taxon>
        <taxon>Ascomycota</taxon>
        <taxon>Pezizomycotina</taxon>
        <taxon>Orbiliomycetes</taxon>
        <taxon>Orbiliales</taxon>
        <taxon>Orbiliaceae</taxon>
        <taxon>Orbilia</taxon>
    </lineage>
</organism>
<dbReference type="Proteomes" id="UP001365542">
    <property type="component" value="Unassembled WGS sequence"/>
</dbReference>
<dbReference type="EMBL" id="JAVHJO010000003">
    <property type="protein sequence ID" value="KAK6541886.1"/>
    <property type="molecule type" value="Genomic_DNA"/>
</dbReference>
<evidence type="ECO:0000259" key="3">
    <source>
        <dbReference type="Pfam" id="PF22974"/>
    </source>
</evidence>
<protein>
    <recommendedName>
        <fullName evidence="3">DUF7029 domain-containing protein</fullName>
    </recommendedName>
</protein>
<evidence type="ECO:0000256" key="1">
    <source>
        <dbReference type="SAM" id="MobiDB-lite"/>
    </source>
</evidence>
<comment type="caution">
    <text evidence="4">The sequence shown here is derived from an EMBL/GenBank/DDBJ whole genome shotgun (WGS) entry which is preliminary data.</text>
</comment>
<name>A0AAV9XJW8_9PEZI</name>
<feature type="region of interest" description="Disordered" evidence="1">
    <location>
        <begin position="333"/>
        <end position="361"/>
    </location>
</feature>
<sequence>MVKVDLLSIVLSVGLFRLQAHASVESEYYQPSVSSSEPVKIPPVRAQSLFPHLAKRENDLSRFDLQHQVRLAWAGNSGGQRVVFDMKVNKPDPQHPLLSLEDLDDLTKSITCKEPHIELAFHTKNAMNRAIKAWDWINENESDYFFLIANHEGCGPEGMRHPYKVFKVKYDLKALTATLTTKETSWDDAAANHEVSFGARPHYEQPHSLDTQHTSARIIARDQPKPQDKTKVDKAKDLLRDEKQRFKDNHTKEKLADLVPNTKEKFIDGATKKPGILKTTVAIAEVAFKTARDGYKVVKKFKQLMNGRDTVFNLTSPKNLKDALIYQSGKKADDISGAPAKEDKSQKSAKEDKSQAPATTIHCDGCETQGTFSLHSRWEKNEGSIKNIIISGSPHGLKGKFALKLKLSETKAKKDILRKMFPFPVLSPFTIGIYTVGPSVHLGFGVEALLKTNANMVAGMDFTIPDTTNFEFHADSPKSSKAGGIAGASWTPFFRVDDLNIAGSVGVYGVVRVAIAITSTSKSIGVRGDFKFGVTSTLTAGLIKPGDCPSLENHVPSLPGNSQKQLPAKDATPAKKATTALKLGANINFEISGGIGWEKSKVDTLYKLYEAEWMSYGYCWGAVLPKNVELKVSNVVPKKVNDKVEPMPFVPDTMETASKEHGEIPFIDDF</sequence>
<feature type="chain" id="PRO_5044001625" description="DUF7029 domain-containing protein" evidence="2">
    <location>
        <begin position="23"/>
        <end position="670"/>
    </location>
</feature>
<keyword evidence="5" id="KW-1185">Reference proteome</keyword>
<evidence type="ECO:0000313" key="5">
    <source>
        <dbReference type="Proteomes" id="UP001365542"/>
    </source>
</evidence>
<feature type="domain" description="DUF7029" evidence="3">
    <location>
        <begin position="91"/>
        <end position="192"/>
    </location>
</feature>
<accession>A0AAV9XJW8</accession>
<feature type="compositionally biased region" description="Basic and acidic residues" evidence="1">
    <location>
        <begin position="333"/>
        <end position="354"/>
    </location>
</feature>
<dbReference type="Pfam" id="PF22974">
    <property type="entry name" value="DUF7029"/>
    <property type="match status" value="1"/>
</dbReference>
<feature type="signal peptide" evidence="2">
    <location>
        <begin position="1"/>
        <end position="22"/>
    </location>
</feature>
<evidence type="ECO:0000256" key="2">
    <source>
        <dbReference type="SAM" id="SignalP"/>
    </source>
</evidence>
<proteinExistence type="predicted"/>
<keyword evidence="2" id="KW-0732">Signal</keyword>